<evidence type="ECO:0000256" key="1">
    <source>
        <dbReference type="SAM" id="MobiDB-lite"/>
    </source>
</evidence>
<dbReference type="RefSeq" id="WP_285974788.1">
    <property type="nucleotide sequence ID" value="NZ_CP127294.1"/>
</dbReference>
<reference evidence="2 3" key="1">
    <citation type="submission" date="2023-06" db="EMBL/GenBank/DDBJ databases">
        <authorList>
            <person name="Oyuntsetseg B."/>
            <person name="Kim S.B."/>
        </authorList>
    </citation>
    <scope>NUCLEOTIDE SEQUENCE [LARGE SCALE GENOMIC DNA]</scope>
    <source>
        <strain evidence="2 3">2-15</strain>
    </source>
</reference>
<name>A0A9Y2IQ88_9PSEU</name>
<keyword evidence="3" id="KW-1185">Reference proteome</keyword>
<protein>
    <submittedName>
        <fullName evidence="2">Uncharacterized protein</fullName>
    </submittedName>
</protein>
<evidence type="ECO:0000313" key="3">
    <source>
        <dbReference type="Proteomes" id="UP001236014"/>
    </source>
</evidence>
<feature type="region of interest" description="Disordered" evidence="1">
    <location>
        <begin position="64"/>
        <end position="89"/>
    </location>
</feature>
<dbReference type="KEGG" id="acab:QRX50_43365"/>
<accession>A0A9Y2IQ88</accession>
<dbReference type="EMBL" id="CP127294">
    <property type="protein sequence ID" value="WIX84262.1"/>
    <property type="molecule type" value="Genomic_DNA"/>
</dbReference>
<proteinExistence type="predicted"/>
<dbReference type="AlphaFoldDB" id="A0A9Y2IQ88"/>
<evidence type="ECO:0000313" key="2">
    <source>
        <dbReference type="EMBL" id="WIX84262.1"/>
    </source>
</evidence>
<organism evidence="2 3">
    <name type="scientific">Amycolatopsis carbonis</name>
    <dbReference type="NCBI Taxonomy" id="715471"/>
    <lineage>
        <taxon>Bacteria</taxon>
        <taxon>Bacillati</taxon>
        <taxon>Actinomycetota</taxon>
        <taxon>Actinomycetes</taxon>
        <taxon>Pseudonocardiales</taxon>
        <taxon>Pseudonocardiaceae</taxon>
        <taxon>Amycolatopsis</taxon>
    </lineage>
</organism>
<sequence length="114" mass="12300">MKGLKTPSAKTADYLLEDDPDDALIGELLKATPPVIGLEGAYPMLVIPVNLSCPWIVSMSVRTRPGCPCRPRSPRSRCGETPTKPKPIETSVKSCWRTMGCGVLGGRARSFSAR</sequence>
<gene>
    <name evidence="2" type="ORF">QRX50_43365</name>
</gene>
<dbReference type="Proteomes" id="UP001236014">
    <property type="component" value="Chromosome"/>
</dbReference>